<proteinExistence type="predicted"/>
<dbReference type="GeneID" id="85451497"/>
<evidence type="ECO:0000313" key="1">
    <source>
        <dbReference type="EMBL" id="KAK1690373.1"/>
    </source>
</evidence>
<organism evidence="1 2">
    <name type="scientific">Colletotrichum godetiae</name>
    <dbReference type="NCBI Taxonomy" id="1209918"/>
    <lineage>
        <taxon>Eukaryota</taxon>
        <taxon>Fungi</taxon>
        <taxon>Dikarya</taxon>
        <taxon>Ascomycota</taxon>
        <taxon>Pezizomycotina</taxon>
        <taxon>Sordariomycetes</taxon>
        <taxon>Hypocreomycetidae</taxon>
        <taxon>Glomerellales</taxon>
        <taxon>Glomerellaceae</taxon>
        <taxon>Colletotrichum</taxon>
        <taxon>Colletotrichum acutatum species complex</taxon>
    </lineage>
</organism>
<dbReference type="RefSeq" id="XP_060434068.1">
    <property type="nucleotide sequence ID" value="XM_060566971.1"/>
</dbReference>
<name>A0AAJ0F2D3_9PEZI</name>
<gene>
    <name evidence="1" type="ORF">BDP55DRAFT_347679</name>
</gene>
<reference evidence="1" key="1">
    <citation type="submission" date="2021-06" db="EMBL/GenBank/DDBJ databases">
        <title>Comparative genomics, transcriptomics and evolutionary studies reveal genomic signatures of adaptation to plant cell wall in hemibiotrophic fungi.</title>
        <authorList>
            <consortium name="DOE Joint Genome Institute"/>
            <person name="Baroncelli R."/>
            <person name="Diaz J.F."/>
            <person name="Benocci T."/>
            <person name="Peng M."/>
            <person name="Battaglia E."/>
            <person name="Haridas S."/>
            <person name="Andreopoulos W."/>
            <person name="Labutti K."/>
            <person name="Pangilinan J."/>
            <person name="Floch G.L."/>
            <person name="Makela M.R."/>
            <person name="Henrissat B."/>
            <person name="Grigoriev I.V."/>
            <person name="Crouch J.A."/>
            <person name="De Vries R.P."/>
            <person name="Sukno S.A."/>
            <person name="Thon M.R."/>
        </authorList>
    </citation>
    <scope>NUCLEOTIDE SEQUENCE</scope>
    <source>
        <strain evidence="1">CBS 193.32</strain>
    </source>
</reference>
<keyword evidence="2" id="KW-1185">Reference proteome</keyword>
<protein>
    <submittedName>
        <fullName evidence="1">Uncharacterized protein</fullName>
    </submittedName>
</protein>
<dbReference type="Proteomes" id="UP001224890">
    <property type="component" value="Unassembled WGS sequence"/>
</dbReference>
<dbReference type="AlphaFoldDB" id="A0AAJ0F2D3"/>
<dbReference type="EMBL" id="JAHMHR010000006">
    <property type="protein sequence ID" value="KAK1690373.1"/>
    <property type="molecule type" value="Genomic_DNA"/>
</dbReference>
<sequence>MWIAQKTIAMSLRRRVGFSANLVIFCSNCLPLQSSTGALIVQQIVPCHRTLNRMVVVWPDTGSRISSIVPVWSLLSRQPCCRATSQTSYRLPEIHDPTPRRICSDTKRLGRVDELFKLPRWLHSSMSLPRFFKALNSFNGFRLMYIMYIHSNAGTIRTCVWRGEGAAVNRSQQDAFPCCPSPTMATALRSSLPTHRSFAPCGTPAYREGAACWPKYQRVSGR</sequence>
<evidence type="ECO:0000313" key="2">
    <source>
        <dbReference type="Proteomes" id="UP001224890"/>
    </source>
</evidence>
<comment type="caution">
    <text evidence="1">The sequence shown here is derived from an EMBL/GenBank/DDBJ whole genome shotgun (WGS) entry which is preliminary data.</text>
</comment>
<accession>A0AAJ0F2D3</accession>